<sequence length="317" mass="35514">MFGYHIIVSPPCLLRQCRSFKGAPITSQAPWMSAEDLNATLLRLSQTSLSLGVPRDQPGEAELGQLFVEVPMLNERSLLESYFHMKTTVQRRYWSALQRERRNSSAASDRGGVRSEGLVSLHGVSSFDLAYRHDPERNSVLLPYGVLGFLARVQDVLPMHVPRFLHYALRGLFAAVADMQSVHDDRPSWSRATSLRFAHVSWCFLRQYGEALSAEAGSPAGGATDDFLAEMVEDNAVLEPLYRVYVRSFPLRGGQPALFRLPTLRAMSTDELFFVNYALGQCDHPATPARNGTAARQILFRERLPAKFKVTSARVLR</sequence>
<protein>
    <submittedName>
        <fullName evidence="1">Uncharacterized protein</fullName>
    </submittedName>
</protein>
<reference evidence="1" key="1">
    <citation type="submission" date="2020-05" db="EMBL/GenBank/DDBJ databases">
        <title>Large-scale comparative analyses of tick genomes elucidate their genetic diversity and vector capacities.</title>
        <authorList>
            <person name="Jia N."/>
            <person name="Wang J."/>
            <person name="Shi W."/>
            <person name="Du L."/>
            <person name="Sun Y."/>
            <person name="Zhan W."/>
            <person name="Jiang J."/>
            <person name="Wang Q."/>
            <person name="Zhang B."/>
            <person name="Ji P."/>
            <person name="Sakyi L.B."/>
            <person name="Cui X."/>
            <person name="Yuan T."/>
            <person name="Jiang B."/>
            <person name="Yang W."/>
            <person name="Lam T.T.-Y."/>
            <person name="Chang Q."/>
            <person name="Ding S."/>
            <person name="Wang X."/>
            <person name="Zhu J."/>
            <person name="Ruan X."/>
            <person name="Zhao L."/>
            <person name="Wei J."/>
            <person name="Que T."/>
            <person name="Du C."/>
            <person name="Cheng J."/>
            <person name="Dai P."/>
            <person name="Han X."/>
            <person name="Huang E."/>
            <person name="Gao Y."/>
            <person name="Liu J."/>
            <person name="Shao H."/>
            <person name="Ye R."/>
            <person name="Li L."/>
            <person name="Wei W."/>
            <person name="Wang X."/>
            <person name="Wang C."/>
            <person name="Yang T."/>
            <person name="Huo Q."/>
            <person name="Li W."/>
            <person name="Guo W."/>
            <person name="Chen H."/>
            <person name="Zhou L."/>
            <person name="Ni X."/>
            <person name="Tian J."/>
            <person name="Zhou Y."/>
            <person name="Sheng Y."/>
            <person name="Liu T."/>
            <person name="Pan Y."/>
            <person name="Xia L."/>
            <person name="Li J."/>
            <person name="Zhao F."/>
            <person name="Cao W."/>
        </authorList>
    </citation>
    <scope>NUCLEOTIDE SEQUENCE</scope>
    <source>
        <strain evidence="1">Hyas-2018</strain>
    </source>
</reference>
<accession>A0ACB7ST24</accession>
<organism evidence="1 2">
    <name type="scientific">Hyalomma asiaticum</name>
    <name type="common">Tick</name>
    <dbReference type="NCBI Taxonomy" id="266040"/>
    <lineage>
        <taxon>Eukaryota</taxon>
        <taxon>Metazoa</taxon>
        <taxon>Ecdysozoa</taxon>
        <taxon>Arthropoda</taxon>
        <taxon>Chelicerata</taxon>
        <taxon>Arachnida</taxon>
        <taxon>Acari</taxon>
        <taxon>Parasitiformes</taxon>
        <taxon>Ixodida</taxon>
        <taxon>Ixodoidea</taxon>
        <taxon>Ixodidae</taxon>
        <taxon>Hyalomminae</taxon>
        <taxon>Hyalomma</taxon>
    </lineage>
</organism>
<evidence type="ECO:0000313" key="1">
    <source>
        <dbReference type="EMBL" id="KAH6937868.1"/>
    </source>
</evidence>
<evidence type="ECO:0000313" key="2">
    <source>
        <dbReference type="Proteomes" id="UP000821845"/>
    </source>
</evidence>
<proteinExistence type="predicted"/>
<dbReference type="EMBL" id="CM023482">
    <property type="protein sequence ID" value="KAH6937868.1"/>
    <property type="molecule type" value="Genomic_DNA"/>
</dbReference>
<name>A0ACB7ST24_HYAAI</name>
<gene>
    <name evidence="1" type="ORF">HPB50_004708</name>
</gene>
<comment type="caution">
    <text evidence="1">The sequence shown here is derived from an EMBL/GenBank/DDBJ whole genome shotgun (WGS) entry which is preliminary data.</text>
</comment>
<dbReference type="Proteomes" id="UP000821845">
    <property type="component" value="Chromosome 2"/>
</dbReference>
<keyword evidence="2" id="KW-1185">Reference proteome</keyword>